<dbReference type="AlphaFoldDB" id="A0A9W6CT52"/>
<dbReference type="CDD" id="cd16387">
    <property type="entry name" value="ParB_N_Srx"/>
    <property type="match status" value="1"/>
</dbReference>
<dbReference type="SMART" id="SM00470">
    <property type="entry name" value="ParB"/>
    <property type="match status" value="1"/>
</dbReference>
<organism evidence="2 4">
    <name type="scientific">Xanthobacter flavus</name>
    <dbReference type="NCBI Taxonomy" id="281"/>
    <lineage>
        <taxon>Bacteria</taxon>
        <taxon>Pseudomonadati</taxon>
        <taxon>Pseudomonadota</taxon>
        <taxon>Alphaproteobacteria</taxon>
        <taxon>Hyphomicrobiales</taxon>
        <taxon>Xanthobacteraceae</taxon>
        <taxon>Xanthobacter</taxon>
    </lineage>
</organism>
<evidence type="ECO:0000313" key="5">
    <source>
        <dbReference type="Proteomes" id="UP001245370"/>
    </source>
</evidence>
<protein>
    <recommendedName>
        <fullName evidence="1">ParB-like N-terminal domain-containing protein</fullName>
    </recommendedName>
</protein>
<dbReference type="InterPro" id="IPR036086">
    <property type="entry name" value="ParB/Sulfiredoxin_sf"/>
</dbReference>
<keyword evidence="5" id="KW-1185">Reference proteome</keyword>
<feature type="domain" description="ParB-like N-terminal" evidence="1">
    <location>
        <begin position="29"/>
        <end position="121"/>
    </location>
</feature>
<sequence>MRPIEAAPYLKAMEGAGELAALGPAPMLQWVPIAQLRVDPRYQREITAEGRRTVLAIARKFDWRKFAPVVVAPVEGGFFAIIDGQHRTTAAAIRAVEQVPCLVVIADSAAQADAFAAINGQVTRLHSMAIYHARVAAGDPDALALQKVCAVAEVTVTKYPIQATKLARGETIAPNVLLAALARYGADTLTTALQCVTQTSDGNPAMLCKPVIEALCLVLGTTAEWRDAGGALLDAMDDFDFKHELTEARVACARGGGQTVAGTLSARLTSFLTKKLGVPGRDAAE</sequence>
<dbReference type="Gene3D" id="3.90.1530.10">
    <property type="entry name" value="Conserved hypothetical protein from pyrococcus furiosus pfu- 392566-001, ParB domain"/>
    <property type="match status" value="1"/>
</dbReference>
<evidence type="ECO:0000313" key="4">
    <source>
        <dbReference type="Proteomes" id="UP001144397"/>
    </source>
</evidence>
<proteinExistence type="predicted"/>
<evidence type="ECO:0000313" key="2">
    <source>
        <dbReference type="EMBL" id="GLI25626.1"/>
    </source>
</evidence>
<dbReference type="EMBL" id="JAVDPY010000001">
    <property type="protein sequence ID" value="MDR6331940.1"/>
    <property type="molecule type" value="Genomic_DNA"/>
</dbReference>
<reference evidence="2" key="1">
    <citation type="submission" date="2022-12" db="EMBL/GenBank/DDBJ databases">
        <title>Reference genome sequencing for broad-spectrum identification of bacterial and archaeal isolates by mass spectrometry.</title>
        <authorList>
            <person name="Sekiguchi Y."/>
            <person name="Tourlousse D.M."/>
        </authorList>
    </citation>
    <scope>NUCLEOTIDE SEQUENCE</scope>
    <source>
        <strain evidence="2">301</strain>
    </source>
</reference>
<accession>A0A9W6CT52</accession>
<name>A0A9W6CT52_XANFL</name>
<gene>
    <name evidence="3" type="ORF">GGQ86_000387</name>
    <name evidence="2" type="ORF">XFLAVUS301_53000</name>
</gene>
<evidence type="ECO:0000259" key="1">
    <source>
        <dbReference type="SMART" id="SM00470"/>
    </source>
</evidence>
<dbReference type="SUPFAM" id="SSF110849">
    <property type="entry name" value="ParB/Sulfiredoxin"/>
    <property type="match status" value="1"/>
</dbReference>
<dbReference type="RefSeq" id="WP_281810112.1">
    <property type="nucleotide sequence ID" value="NZ_BSDO01000022.1"/>
</dbReference>
<dbReference type="Proteomes" id="UP001245370">
    <property type="component" value="Unassembled WGS sequence"/>
</dbReference>
<dbReference type="Proteomes" id="UP001144397">
    <property type="component" value="Unassembled WGS sequence"/>
</dbReference>
<dbReference type="GeneID" id="95766072"/>
<comment type="caution">
    <text evidence="2">The sequence shown here is derived from an EMBL/GenBank/DDBJ whole genome shotgun (WGS) entry which is preliminary data.</text>
</comment>
<evidence type="ECO:0000313" key="3">
    <source>
        <dbReference type="EMBL" id="MDR6331940.1"/>
    </source>
</evidence>
<reference evidence="3 5" key="2">
    <citation type="submission" date="2023-07" db="EMBL/GenBank/DDBJ databases">
        <title>Genomic Encyclopedia of Type Strains, Phase IV (KMG-IV): sequencing the most valuable type-strain genomes for metagenomic binning, comparative biology and taxonomic classification.</title>
        <authorList>
            <person name="Goeker M."/>
        </authorList>
    </citation>
    <scope>NUCLEOTIDE SEQUENCE [LARGE SCALE GENOMIC DNA]</scope>
    <source>
        <strain evidence="3 5">DSM 338</strain>
    </source>
</reference>
<dbReference type="InterPro" id="IPR003115">
    <property type="entry name" value="ParB_N"/>
</dbReference>
<dbReference type="EMBL" id="BSDO01000022">
    <property type="protein sequence ID" value="GLI25626.1"/>
    <property type="molecule type" value="Genomic_DNA"/>
</dbReference>